<evidence type="ECO:0000313" key="1">
    <source>
        <dbReference type="EMBL" id="TDF74181.1"/>
    </source>
</evidence>
<evidence type="ECO:0000313" key="2">
    <source>
        <dbReference type="Proteomes" id="UP000294588"/>
    </source>
</evidence>
<reference evidence="1" key="1">
    <citation type="submission" date="2019-03" db="EMBL/GenBank/DDBJ databases">
        <title>Candidatus Syntrophosphaera thermopropionivorans: a novel player in syntrophic propionate oxidation during anaerobic digestion.</title>
        <authorList>
            <person name="Dyksma S."/>
        </authorList>
    </citation>
    <scope>NUCLEOTIDE SEQUENCE</scope>
    <source>
        <strain evidence="1">W5</strain>
    </source>
</reference>
<gene>
    <name evidence="1" type="ORF">E0946_01780</name>
</gene>
<sequence length="89" mass="10373">MHSWKIIARGRVQGVGFRHYAQTCARRCGITGYVRNLYDGSVLIEATGDQESLNRFCELLRNANRFIDVRELEITEQEDTVMYNDFQIL</sequence>
<keyword evidence="2" id="KW-1185">Reference proteome</keyword>
<name>A0AC61QKG4_9BACT</name>
<dbReference type="Proteomes" id="UP000294588">
    <property type="component" value="Unassembled WGS sequence"/>
</dbReference>
<dbReference type="EMBL" id="SMOG01000002">
    <property type="protein sequence ID" value="TDF74181.1"/>
    <property type="molecule type" value="Genomic_DNA"/>
</dbReference>
<proteinExistence type="predicted"/>
<accession>A0AC61QKG4</accession>
<protein>
    <submittedName>
        <fullName evidence="1">Acylphosphatase</fullName>
    </submittedName>
</protein>
<organism evidence="1 2">
    <name type="scientific">Candidatus Syntrophosphaera thermopropionivorans</name>
    <dbReference type="NCBI Taxonomy" id="2593015"/>
    <lineage>
        <taxon>Bacteria</taxon>
        <taxon>Pseudomonadati</taxon>
        <taxon>Candidatus Cloacimonadota</taxon>
        <taxon>Candidatus Cloacimonadia</taxon>
        <taxon>Candidatus Cloacimonadales</taxon>
        <taxon>Candidatus Cloacimonadaceae</taxon>
        <taxon>Candidatus Syntrophosphaera</taxon>
    </lineage>
</organism>
<comment type="caution">
    <text evidence="1">The sequence shown here is derived from an EMBL/GenBank/DDBJ whole genome shotgun (WGS) entry which is preliminary data.</text>
</comment>